<reference evidence="2 3" key="1">
    <citation type="submission" date="2019-11" db="EMBL/GenBank/DDBJ databases">
        <title>Comparative genomics of hydrocarbon-degrading Desulfosarcina strains.</title>
        <authorList>
            <person name="Watanabe M."/>
            <person name="Kojima H."/>
            <person name="Fukui M."/>
        </authorList>
    </citation>
    <scope>NUCLEOTIDE SEQUENCE [LARGE SCALE GENOMIC DNA]</scope>
    <source>
        <strain evidence="2 3">28bB2T</strain>
    </source>
</reference>
<dbReference type="AlphaFoldDB" id="A0A5K7ZP71"/>
<name>A0A5K7ZP71_9BACT</name>
<gene>
    <name evidence="2" type="ORF">DSCO28_11960</name>
</gene>
<keyword evidence="1" id="KW-1133">Transmembrane helix</keyword>
<dbReference type="RefSeq" id="WP_155309245.1">
    <property type="nucleotide sequence ID" value="NZ_AP021876.1"/>
</dbReference>
<keyword evidence="1" id="KW-0472">Membrane</keyword>
<evidence type="ECO:0000256" key="1">
    <source>
        <dbReference type="SAM" id="Phobius"/>
    </source>
</evidence>
<sequence length="66" mass="7217">MNTQTLILTVLIFWLIMGLASLSAYSEVKRTGGTLVDAMRNNETFFFIISLVIGLVVVALKLGAKI</sequence>
<evidence type="ECO:0000313" key="2">
    <source>
        <dbReference type="EMBL" id="BBO80630.1"/>
    </source>
</evidence>
<dbReference type="EMBL" id="AP021876">
    <property type="protein sequence ID" value="BBO80630.1"/>
    <property type="molecule type" value="Genomic_DNA"/>
</dbReference>
<feature type="transmembrane region" description="Helical" evidence="1">
    <location>
        <begin position="44"/>
        <end position="64"/>
    </location>
</feature>
<dbReference type="KEGG" id="dov:DSCO28_11960"/>
<accession>A0A5K7ZP71</accession>
<organism evidence="2 3">
    <name type="scientific">Desulfosarcina ovata subsp. sediminis</name>
    <dbReference type="NCBI Taxonomy" id="885957"/>
    <lineage>
        <taxon>Bacteria</taxon>
        <taxon>Pseudomonadati</taxon>
        <taxon>Thermodesulfobacteriota</taxon>
        <taxon>Desulfobacteria</taxon>
        <taxon>Desulfobacterales</taxon>
        <taxon>Desulfosarcinaceae</taxon>
        <taxon>Desulfosarcina</taxon>
    </lineage>
</organism>
<dbReference type="Proteomes" id="UP000425960">
    <property type="component" value="Chromosome"/>
</dbReference>
<evidence type="ECO:0000313" key="3">
    <source>
        <dbReference type="Proteomes" id="UP000425960"/>
    </source>
</evidence>
<proteinExistence type="predicted"/>
<keyword evidence="1" id="KW-0812">Transmembrane</keyword>
<protein>
    <submittedName>
        <fullName evidence="2">Uncharacterized protein</fullName>
    </submittedName>
</protein>